<keyword evidence="5 7" id="KW-1133">Transmembrane helix</keyword>
<feature type="transmembrane region" description="Helical" evidence="7">
    <location>
        <begin position="84"/>
        <end position="105"/>
    </location>
</feature>
<comment type="subcellular location">
    <subcellularLocation>
        <location evidence="1">Cell membrane</location>
        <topology evidence="1">Multi-pass membrane protein</topology>
    </subcellularLocation>
</comment>
<dbReference type="GO" id="GO:0005886">
    <property type="term" value="C:plasma membrane"/>
    <property type="evidence" value="ECO:0007669"/>
    <property type="project" value="UniProtKB-SubCell"/>
</dbReference>
<dbReference type="CDD" id="cd06173">
    <property type="entry name" value="MFS_MefA_like"/>
    <property type="match status" value="1"/>
</dbReference>
<proteinExistence type="predicted"/>
<evidence type="ECO:0000256" key="5">
    <source>
        <dbReference type="ARBA" id="ARBA00022989"/>
    </source>
</evidence>
<dbReference type="Gene3D" id="1.20.1250.20">
    <property type="entry name" value="MFS general substrate transporter like domains"/>
    <property type="match status" value="1"/>
</dbReference>
<feature type="transmembrane region" description="Helical" evidence="7">
    <location>
        <begin position="111"/>
        <end position="132"/>
    </location>
</feature>
<dbReference type="AlphaFoldDB" id="A0A558RAC2"/>
<evidence type="ECO:0000256" key="4">
    <source>
        <dbReference type="ARBA" id="ARBA00022692"/>
    </source>
</evidence>
<dbReference type="PANTHER" id="PTHR23513:SF9">
    <property type="entry name" value="ENTEROBACTIN EXPORTER ENTS"/>
    <property type="match status" value="1"/>
</dbReference>
<feature type="transmembrane region" description="Helical" evidence="7">
    <location>
        <begin position="293"/>
        <end position="309"/>
    </location>
</feature>
<feature type="transmembrane region" description="Helical" evidence="7">
    <location>
        <begin position="371"/>
        <end position="396"/>
    </location>
</feature>
<dbReference type="InterPro" id="IPR036259">
    <property type="entry name" value="MFS_trans_sf"/>
</dbReference>
<evidence type="ECO:0000256" key="2">
    <source>
        <dbReference type="ARBA" id="ARBA00022448"/>
    </source>
</evidence>
<comment type="caution">
    <text evidence="8">The sequence shown here is derived from an EMBL/GenBank/DDBJ whole genome shotgun (WGS) entry which is preliminary data.</text>
</comment>
<evidence type="ECO:0000256" key="7">
    <source>
        <dbReference type="SAM" id="Phobius"/>
    </source>
</evidence>
<reference evidence="8 9" key="1">
    <citation type="submission" date="2019-07" db="EMBL/GenBank/DDBJ databases">
        <title>Sphingomonas solaris sp. nov., isolated from a solar panel from Boston, Massachusetts.</title>
        <authorList>
            <person name="Tanner K."/>
            <person name="Pascual J."/>
            <person name="Mancuso C."/>
            <person name="Pereto J."/>
            <person name="Khalil A."/>
            <person name="Vilanova C."/>
        </authorList>
    </citation>
    <scope>NUCLEOTIDE SEQUENCE [LARGE SCALE GENOMIC DNA]</scope>
    <source>
        <strain evidence="8 9">R4DWN</strain>
    </source>
</reference>
<keyword evidence="9" id="KW-1185">Reference proteome</keyword>
<evidence type="ECO:0000256" key="3">
    <source>
        <dbReference type="ARBA" id="ARBA00022475"/>
    </source>
</evidence>
<evidence type="ECO:0000313" key="8">
    <source>
        <dbReference type="EMBL" id="TVV76327.1"/>
    </source>
</evidence>
<accession>A0A558RAC2</accession>
<keyword evidence="2" id="KW-0813">Transport</keyword>
<keyword evidence="3" id="KW-1003">Cell membrane</keyword>
<feature type="transmembrane region" description="Helical" evidence="7">
    <location>
        <begin position="51"/>
        <end position="77"/>
    </location>
</feature>
<dbReference type="Pfam" id="PF05977">
    <property type="entry name" value="MFS_3"/>
    <property type="match status" value="1"/>
</dbReference>
<evidence type="ECO:0000256" key="1">
    <source>
        <dbReference type="ARBA" id="ARBA00004651"/>
    </source>
</evidence>
<evidence type="ECO:0000256" key="6">
    <source>
        <dbReference type="ARBA" id="ARBA00023136"/>
    </source>
</evidence>
<feature type="transmembrane region" description="Helical" evidence="7">
    <location>
        <begin position="176"/>
        <end position="196"/>
    </location>
</feature>
<keyword evidence="6 7" id="KW-0472">Membrane</keyword>
<evidence type="ECO:0000313" key="9">
    <source>
        <dbReference type="Proteomes" id="UP000318681"/>
    </source>
</evidence>
<dbReference type="PANTHER" id="PTHR23513">
    <property type="entry name" value="INTEGRAL MEMBRANE EFFLUX PROTEIN-RELATED"/>
    <property type="match status" value="1"/>
</dbReference>
<feature type="transmembrane region" description="Helical" evidence="7">
    <location>
        <begin position="263"/>
        <end position="281"/>
    </location>
</feature>
<feature type="transmembrane region" description="Helical" evidence="7">
    <location>
        <begin position="21"/>
        <end position="39"/>
    </location>
</feature>
<feature type="transmembrane region" description="Helical" evidence="7">
    <location>
        <begin position="226"/>
        <end position="251"/>
    </location>
</feature>
<name>A0A558RAC2_9SPHN</name>
<dbReference type="InterPro" id="IPR010290">
    <property type="entry name" value="TM_effector"/>
</dbReference>
<dbReference type="OrthoDB" id="7283966at2"/>
<dbReference type="EMBL" id="VNIM01000011">
    <property type="protein sequence ID" value="TVV76327.1"/>
    <property type="molecule type" value="Genomic_DNA"/>
</dbReference>
<dbReference type="RefSeq" id="WP_145148618.1">
    <property type="nucleotide sequence ID" value="NZ_VNIM01000011.1"/>
</dbReference>
<dbReference type="Proteomes" id="UP000318681">
    <property type="component" value="Unassembled WGS sequence"/>
</dbReference>
<gene>
    <name evidence="8" type="ORF">FOY91_04640</name>
</gene>
<protein>
    <submittedName>
        <fullName evidence="8">MFS transporter</fullName>
    </submittedName>
</protein>
<keyword evidence="4 7" id="KW-0812">Transmembrane</keyword>
<dbReference type="SUPFAM" id="SSF103473">
    <property type="entry name" value="MFS general substrate transporter"/>
    <property type="match status" value="1"/>
</dbReference>
<sequence>MAHNPSPFSFPDFRAYWIARAASTVAQMAMVVVIGWQVYDIARRTMPPREAAFQLGLIGIAQFLPLLLLTLVVGWTADRIDRRWIARTAVLLECGCAAALSWMAWHDTTTLPALFGVAALLGVARAFAGPALQALAPNLVPKEVLPTAIAMSSIAWQGGSVVGPPLGGFLYATGHFMPYAVSTGLFLCAFLSLMMIGPIPRTILDRAANPFRQMIDGLRYVRENRLVLGAISLDLFAVLLGGATAMLPIFARDILFVGPAGLGLLRLAPAVGAIVMAIWFSRRPLQRDVGIKMLWAVAVFGLATIAFGFSRWLPLSLGCLVVLGAADMLSVYVRQSLIQLYTPNEMRGRVGAVSTLFVSGSNELGEAESGFLAAAIGPVPAVVAGGIGAIIVTILWSRWFPELKNARTFAPPKTLEDAPGQEKAT</sequence>
<organism evidence="8 9">
    <name type="scientific">Alterirhizorhabdus solaris</name>
    <dbReference type="NCBI Taxonomy" id="2529389"/>
    <lineage>
        <taxon>Bacteria</taxon>
        <taxon>Pseudomonadati</taxon>
        <taxon>Pseudomonadota</taxon>
        <taxon>Alphaproteobacteria</taxon>
        <taxon>Sphingomonadales</taxon>
        <taxon>Rhizorhabdaceae</taxon>
        <taxon>Alterirhizorhabdus</taxon>
    </lineage>
</organism>